<keyword evidence="1" id="KW-0812">Transmembrane</keyword>
<sequence length="459" mass="49459">MTSEVDQATTAAVDRDSPRRATALFVRMWAVAHIIHLVAANGSALGSVWSIATVGLACLVVLRPGGRIFAAMLLAQVADYVAEMPGSPDHWALILFVNIAILLNMAAGRSTALPVIERAFPAARTIVLLTYAFAALSKYNTHFLDPVTSCANAIAGRASFGLAGALQDTLVFPLASLALETSVPLLLLIPYSRRHWVRVAMLFHFVLSASPAFSVVDFTSALFAIFVLFLSAAEVDRILDTIGRVAAKSAIVRDARRKPPVTAALAFATFGFAGYASPVVAAALVFVAAEIYLLALLLATLWTWPAGGERQAIGRVPWFHVPVLLLALVWALSPYLGLRTTGVFTMFSGLQTEGTHGNHLFLPTTHLTSWQDDMVTIVESNDPVLDESTTYDLAIPLIALRRMAEDDPSLTVIGTVGGSEVEFGPEAGQTRLEPLSYWEYKLLHFRPVPRGDTPFCSIS</sequence>
<dbReference type="RefSeq" id="WP_168218626.1">
    <property type="nucleotide sequence ID" value="NZ_SRRO01000001.1"/>
</dbReference>
<protein>
    <recommendedName>
        <fullName evidence="4">HTTM domain-containing protein</fullName>
    </recommendedName>
</protein>
<feature type="transmembrane region" description="Helical" evidence="1">
    <location>
        <begin position="283"/>
        <end position="304"/>
    </location>
</feature>
<keyword evidence="1" id="KW-1133">Transmembrane helix</keyword>
<reference evidence="2 3" key="1">
    <citation type="submission" date="2019-04" db="EMBL/GenBank/DDBJ databases">
        <title>Three New Species of Nocardioides, Nocardioides euryhalodurans sp. nov., Nocardioides seonyuensis sp. nov. and Nocardioides eburneoflavus sp. nov. Isolated from Soil.</title>
        <authorList>
            <person name="Roh S.G."/>
            <person name="Lee C."/>
            <person name="Kim M.-K."/>
            <person name="Kim S.B."/>
        </authorList>
    </citation>
    <scope>NUCLEOTIDE SEQUENCE [LARGE SCALE GENOMIC DNA]</scope>
    <source>
        <strain evidence="2 3">MMS17-SY213</strain>
    </source>
</reference>
<feature type="transmembrane region" description="Helical" evidence="1">
    <location>
        <begin position="90"/>
        <end position="107"/>
    </location>
</feature>
<proteinExistence type="predicted"/>
<evidence type="ECO:0000256" key="1">
    <source>
        <dbReference type="SAM" id="Phobius"/>
    </source>
</evidence>
<feature type="transmembrane region" description="Helical" evidence="1">
    <location>
        <begin position="119"/>
        <end position="136"/>
    </location>
</feature>
<feature type="transmembrane region" description="Helical" evidence="1">
    <location>
        <begin position="170"/>
        <end position="189"/>
    </location>
</feature>
<dbReference type="Proteomes" id="UP000297496">
    <property type="component" value="Unassembled WGS sequence"/>
</dbReference>
<evidence type="ECO:0008006" key="4">
    <source>
        <dbReference type="Google" id="ProtNLM"/>
    </source>
</evidence>
<evidence type="ECO:0000313" key="3">
    <source>
        <dbReference type="Proteomes" id="UP000297496"/>
    </source>
</evidence>
<dbReference type="AlphaFoldDB" id="A0A4Z1C735"/>
<keyword evidence="3" id="KW-1185">Reference proteome</keyword>
<accession>A0A4Z1C735</accession>
<evidence type="ECO:0000313" key="2">
    <source>
        <dbReference type="EMBL" id="TGN66164.1"/>
    </source>
</evidence>
<feature type="transmembrane region" description="Helical" evidence="1">
    <location>
        <begin position="316"/>
        <end position="338"/>
    </location>
</feature>
<organism evidence="2 3">
    <name type="scientific">Nocardioides eburneiflavus</name>
    <dbReference type="NCBI Taxonomy" id="2518372"/>
    <lineage>
        <taxon>Bacteria</taxon>
        <taxon>Bacillati</taxon>
        <taxon>Actinomycetota</taxon>
        <taxon>Actinomycetes</taxon>
        <taxon>Propionibacteriales</taxon>
        <taxon>Nocardioidaceae</taxon>
        <taxon>Nocardioides</taxon>
    </lineage>
</organism>
<feature type="transmembrane region" description="Helical" evidence="1">
    <location>
        <begin position="260"/>
        <end position="277"/>
    </location>
</feature>
<dbReference type="EMBL" id="SRRO01000001">
    <property type="protein sequence ID" value="TGN66164.1"/>
    <property type="molecule type" value="Genomic_DNA"/>
</dbReference>
<comment type="caution">
    <text evidence="2">The sequence shown here is derived from an EMBL/GenBank/DDBJ whole genome shotgun (WGS) entry which is preliminary data.</text>
</comment>
<gene>
    <name evidence="2" type="ORF">EXE59_21075</name>
</gene>
<keyword evidence="1" id="KW-0472">Membrane</keyword>
<name>A0A4Z1C735_9ACTN</name>